<evidence type="ECO:0000313" key="3">
    <source>
        <dbReference type="Proteomes" id="UP000625711"/>
    </source>
</evidence>
<feature type="non-terminal residue" evidence="2">
    <location>
        <position position="47"/>
    </location>
</feature>
<dbReference type="Proteomes" id="UP000625711">
    <property type="component" value="Unassembled WGS sequence"/>
</dbReference>
<keyword evidence="3" id="KW-1185">Reference proteome</keyword>
<evidence type="ECO:0000313" key="1">
    <source>
        <dbReference type="EMBL" id="KAF7264720.1"/>
    </source>
</evidence>
<dbReference type="AlphaFoldDB" id="A0A834HP56"/>
<reference evidence="2" key="1">
    <citation type="submission" date="2020-08" db="EMBL/GenBank/DDBJ databases">
        <title>Genome sequencing and assembly of the red palm weevil Rhynchophorus ferrugineus.</title>
        <authorList>
            <person name="Dias G.B."/>
            <person name="Bergman C.M."/>
            <person name="Manee M."/>
        </authorList>
    </citation>
    <scope>NUCLEOTIDE SEQUENCE</scope>
    <source>
        <strain evidence="2">AA-2017</strain>
        <tissue evidence="2">Whole larva</tissue>
    </source>
</reference>
<dbReference type="EMBL" id="JAACXV010016206">
    <property type="protein sequence ID" value="KAF7264720.1"/>
    <property type="molecule type" value="Genomic_DNA"/>
</dbReference>
<dbReference type="EMBL" id="JAACXV010016204">
    <property type="protein sequence ID" value="KAF7264724.1"/>
    <property type="molecule type" value="Genomic_DNA"/>
</dbReference>
<organism evidence="2 3">
    <name type="scientific">Rhynchophorus ferrugineus</name>
    <name type="common">Red palm weevil</name>
    <name type="synonym">Curculio ferrugineus</name>
    <dbReference type="NCBI Taxonomy" id="354439"/>
    <lineage>
        <taxon>Eukaryota</taxon>
        <taxon>Metazoa</taxon>
        <taxon>Ecdysozoa</taxon>
        <taxon>Arthropoda</taxon>
        <taxon>Hexapoda</taxon>
        <taxon>Insecta</taxon>
        <taxon>Pterygota</taxon>
        <taxon>Neoptera</taxon>
        <taxon>Endopterygota</taxon>
        <taxon>Coleoptera</taxon>
        <taxon>Polyphaga</taxon>
        <taxon>Cucujiformia</taxon>
        <taxon>Curculionidae</taxon>
        <taxon>Dryophthorinae</taxon>
        <taxon>Rhynchophorus</taxon>
    </lineage>
</organism>
<comment type="caution">
    <text evidence="2">The sequence shown here is derived from an EMBL/GenBank/DDBJ whole genome shotgun (WGS) entry which is preliminary data.</text>
</comment>
<name>A0A834HP56_RHYFE</name>
<gene>
    <name evidence="2" type="ORF">GWI33_022532</name>
    <name evidence="1" type="ORF">GWI33_022536</name>
</gene>
<proteinExistence type="predicted"/>
<accession>A0A834HP56</accession>
<protein>
    <submittedName>
        <fullName evidence="2">Uncharacterized protein</fullName>
    </submittedName>
</protein>
<evidence type="ECO:0000313" key="2">
    <source>
        <dbReference type="EMBL" id="KAF7264724.1"/>
    </source>
</evidence>
<sequence length="47" mass="5296">MELSSDLMGNSRDDNKPIEISNTFGLTAQNMPDILDLSEFNFDNDET</sequence>